<dbReference type="EMBL" id="KK103227">
    <property type="protein sequence ID" value="KIY95961.1"/>
    <property type="molecule type" value="Genomic_DNA"/>
</dbReference>
<dbReference type="GeneID" id="25729321"/>
<accession>A0A0D2M3P6</accession>
<protein>
    <submittedName>
        <fullName evidence="2">Uncharacterized protein</fullName>
    </submittedName>
</protein>
<feature type="compositionally biased region" description="Low complexity" evidence="1">
    <location>
        <begin position="1"/>
        <end position="12"/>
    </location>
</feature>
<dbReference type="AlphaFoldDB" id="A0A0D2M3P6"/>
<organism evidence="2 3">
    <name type="scientific">Monoraphidium neglectum</name>
    <dbReference type="NCBI Taxonomy" id="145388"/>
    <lineage>
        <taxon>Eukaryota</taxon>
        <taxon>Viridiplantae</taxon>
        <taxon>Chlorophyta</taxon>
        <taxon>core chlorophytes</taxon>
        <taxon>Chlorophyceae</taxon>
        <taxon>CS clade</taxon>
        <taxon>Sphaeropleales</taxon>
        <taxon>Selenastraceae</taxon>
        <taxon>Monoraphidium</taxon>
    </lineage>
</organism>
<gene>
    <name evidence="2" type="ORF">MNEG_12002</name>
</gene>
<feature type="region of interest" description="Disordered" evidence="1">
    <location>
        <begin position="1"/>
        <end position="67"/>
    </location>
</feature>
<feature type="compositionally biased region" description="Basic residues" evidence="1">
    <location>
        <begin position="50"/>
        <end position="62"/>
    </location>
</feature>
<proteinExistence type="predicted"/>
<dbReference type="Proteomes" id="UP000054498">
    <property type="component" value="Unassembled WGS sequence"/>
</dbReference>
<keyword evidence="3" id="KW-1185">Reference proteome</keyword>
<dbReference type="RefSeq" id="XP_013894981.1">
    <property type="nucleotide sequence ID" value="XM_014039527.1"/>
</dbReference>
<evidence type="ECO:0000313" key="3">
    <source>
        <dbReference type="Proteomes" id="UP000054498"/>
    </source>
</evidence>
<sequence length="161" mass="16275">MPPLAAAASRAAPHGLAEAARVPLTRPATQGSGPLLRYVSQAAAADDQQRRRRRWLHRRGSAGRRGSAVAAAELGALRALARLAPERPRVASAGEPRPQPLSEGESVAVLWAYASLGSPAAPAALGAAAAKTAAALREPGRATVAGGGPSGLEALSLYADL</sequence>
<evidence type="ECO:0000256" key="1">
    <source>
        <dbReference type="SAM" id="MobiDB-lite"/>
    </source>
</evidence>
<reference evidence="2 3" key="1">
    <citation type="journal article" date="2013" name="BMC Genomics">
        <title>Reconstruction of the lipid metabolism for the microalga Monoraphidium neglectum from its genome sequence reveals characteristics suitable for biofuel production.</title>
        <authorList>
            <person name="Bogen C."/>
            <person name="Al-Dilaimi A."/>
            <person name="Albersmeier A."/>
            <person name="Wichmann J."/>
            <person name="Grundmann M."/>
            <person name="Rupp O."/>
            <person name="Lauersen K.J."/>
            <person name="Blifernez-Klassen O."/>
            <person name="Kalinowski J."/>
            <person name="Goesmann A."/>
            <person name="Mussgnug J.H."/>
            <person name="Kruse O."/>
        </authorList>
    </citation>
    <scope>NUCLEOTIDE SEQUENCE [LARGE SCALE GENOMIC DNA]</scope>
    <source>
        <strain evidence="2 3">SAG 48.87</strain>
    </source>
</reference>
<evidence type="ECO:0000313" key="2">
    <source>
        <dbReference type="EMBL" id="KIY95961.1"/>
    </source>
</evidence>
<name>A0A0D2M3P6_9CHLO</name>
<dbReference type="KEGG" id="mng:MNEG_12002"/>